<evidence type="ECO:0000256" key="2">
    <source>
        <dbReference type="PROSITE-ProRule" id="PRU00059"/>
    </source>
</evidence>
<organism evidence="4 5">
    <name type="scientific">Rhipicephalus microplus</name>
    <name type="common">Cattle tick</name>
    <name type="synonym">Boophilus microplus</name>
    <dbReference type="NCBI Taxonomy" id="6941"/>
    <lineage>
        <taxon>Eukaryota</taxon>
        <taxon>Metazoa</taxon>
        <taxon>Ecdysozoa</taxon>
        <taxon>Arthropoda</taxon>
        <taxon>Chelicerata</taxon>
        <taxon>Arachnida</taxon>
        <taxon>Acari</taxon>
        <taxon>Parasitiformes</taxon>
        <taxon>Ixodida</taxon>
        <taxon>Ixodoidea</taxon>
        <taxon>Ixodidae</taxon>
        <taxon>Rhipicephalinae</taxon>
        <taxon>Rhipicephalus</taxon>
        <taxon>Boophilus</taxon>
    </lineage>
</organism>
<keyword evidence="1" id="KW-1015">Disulfide bond</keyword>
<dbReference type="PROSITE" id="PS01180">
    <property type="entry name" value="CUB"/>
    <property type="match status" value="1"/>
</dbReference>
<dbReference type="EMBL" id="JABSTU010000004">
    <property type="protein sequence ID" value="KAH8033355.1"/>
    <property type="molecule type" value="Genomic_DNA"/>
</dbReference>
<comment type="caution">
    <text evidence="4">The sequence shown here is derived from an EMBL/GenBank/DDBJ whole genome shotgun (WGS) entry which is preliminary data.</text>
</comment>
<accession>A0A9J6EFX8</accession>
<proteinExistence type="predicted"/>
<protein>
    <recommendedName>
        <fullName evidence="3">CUB domain-containing protein</fullName>
    </recommendedName>
</protein>
<evidence type="ECO:0000259" key="3">
    <source>
        <dbReference type="PROSITE" id="PS01180"/>
    </source>
</evidence>
<evidence type="ECO:0000313" key="4">
    <source>
        <dbReference type="EMBL" id="KAH8033355.1"/>
    </source>
</evidence>
<keyword evidence="5" id="KW-1185">Reference proteome</keyword>
<feature type="domain" description="CUB" evidence="3">
    <location>
        <begin position="1"/>
        <end position="129"/>
    </location>
</feature>
<dbReference type="SUPFAM" id="SSF49854">
    <property type="entry name" value="Spermadhesin, CUB domain"/>
    <property type="match status" value="1"/>
</dbReference>
<dbReference type="Gene3D" id="2.60.120.290">
    <property type="entry name" value="Spermadhesin, CUB domain"/>
    <property type="match status" value="1"/>
</dbReference>
<dbReference type="CDD" id="cd00041">
    <property type="entry name" value="CUB"/>
    <property type="match status" value="1"/>
</dbReference>
<sequence length="129" mass="14056">MQEPSGLIASPELVNSVTPPSGGDHCEWRITATHGERIVLNVTQLDIYESDNCETDFVEVRDGYWHKSPLLAGTTVIINEYPATIHISLEAVGAHDRRPMVGPQMGANSPSIVNAYRRGGSQNTVDLTI</sequence>
<dbReference type="InterPro" id="IPR035914">
    <property type="entry name" value="Sperma_CUB_dom_sf"/>
</dbReference>
<dbReference type="Proteomes" id="UP000821866">
    <property type="component" value="Chromosome 2"/>
</dbReference>
<dbReference type="VEuPathDB" id="VectorBase:LOC119161863"/>
<comment type="caution">
    <text evidence="2">Lacks conserved residue(s) required for the propagation of feature annotation.</text>
</comment>
<evidence type="ECO:0000313" key="5">
    <source>
        <dbReference type="Proteomes" id="UP000821866"/>
    </source>
</evidence>
<reference evidence="4" key="2">
    <citation type="submission" date="2021-09" db="EMBL/GenBank/DDBJ databases">
        <authorList>
            <person name="Jia N."/>
            <person name="Wang J."/>
            <person name="Shi W."/>
            <person name="Du L."/>
            <person name="Sun Y."/>
            <person name="Zhan W."/>
            <person name="Jiang J."/>
            <person name="Wang Q."/>
            <person name="Zhang B."/>
            <person name="Ji P."/>
            <person name="Sakyi L.B."/>
            <person name="Cui X."/>
            <person name="Yuan T."/>
            <person name="Jiang B."/>
            <person name="Yang W."/>
            <person name="Lam T.T.-Y."/>
            <person name="Chang Q."/>
            <person name="Ding S."/>
            <person name="Wang X."/>
            <person name="Zhu J."/>
            <person name="Ruan X."/>
            <person name="Zhao L."/>
            <person name="Wei J."/>
            <person name="Que T."/>
            <person name="Du C."/>
            <person name="Cheng J."/>
            <person name="Dai P."/>
            <person name="Han X."/>
            <person name="Huang E."/>
            <person name="Gao Y."/>
            <person name="Liu J."/>
            <person name="Shao H."/>
            <person name="Ye R."/>
            <person name="Li L."/>
            <person name="Wei W."/>
            <person name="Wang X."/>
            <person name="Wang C."/>
            <person name="Huo Q."/>
            <person name="Li W."/>
            <person name="Guo W."/>
            <person name="Chen H."/>
            <person name="Chen S."/>
            <person name="Zhou L."/>
            <person name="Zhou L."/>
            <person name="Ni X."/>
            <person name="Tian J."/>
            <person name="Zhou Y."/>
            <person name="Sheng Y."/>
            <person name="Liu T."/>
            <person name="Pan Y."/>
            <person name="Xia L."/>
            <person name="Li J."/>
            <person name="Zhao F."/>
            <person name="Cao W."/>
        </authorList>
    </citation>
    <scope>NUCLEOTIDE SEQUENCE</scope>
    <source>
        <strain evidence="4">Rmic-2018</strain>
        <tissue evidence="4">Larvae</tissue>
    </source>
</reference>
<reference evidence="4" key="1">
    <citation type="journal article" date="2020" name="Cell">
        <title>Large-Scale Comparative Analyses of Tick Genomes Elucidate Their Genetic Diversity and Vector Capacities.</title>
        <authorList>
            <consortium name="Tick Genome and Microbiome Consortium (TIGMIC)"/>
            <person name="Jia N."/>
            <person name="Wang J."/>
            <person name="Shi W."/>
            <person name="Du L."/>
            <person name="Sun Y."/>
            <person name="Zhan W."/>
            <person name="Jiang J.F."/>
            <person name="Wang Q."/>
            <person name="Zhang B."/>
            <person name="Ji P."/>
            <person name="Bell-Sakyi L."/>
            <person name="Cui X.M."/>
            <person name="Yuan T.T."/>
            <person name="Jiang B.G."/>
            <person name="Yang W.F."/>
            <person name="Lam T.T."/>
            <person name="Chang Q.C."/>
            <person name="Ding S.J."/>
            <person name="Wang X.J."/>
            <person name="Zhu J.G."/>
            <person name="Ruan X.D."/>
            <person name="Zhao L."/>
            <person name="Wei J.T."/>
            <person name="Ye R.Z."/>
            <person name="Que T.C."/>
            <person name="Du C.H."/>
            <person name="Zhou Y.H."/>
            <person name="Cheng J.X."/>
            <person name="Dai P.F."/>
            <person name="Guo W.B."/>
            <person name="Han X.H."/>
            <person name="Huang E.J."/>
            <person name="Li L.F."/>
            <person name="Wei W."/>
            <person name="Gao Y.C."/>
            <person name="Liu J.Z."/>
            <person name="Shao H.Z."/>
            <person name="Wang X."/>
            <person name="Wang C.C."/>
            <person name="Yang T.C."/>
            <person name="Huo Q.B."/>
            <person name="Li W."/>
            <person name="Chen H.Y."/>
            <person name="Chen S.E."/>
            <person name="Zhou L.G."/>
            <person name="Ni X.B."/>
            <person name="Tian J.H."/>
            <person name="Sheng Y."/>
            <person name="Liu T."/>
            <person name="Pan Y.S."/>
            <person name="Xia L.Y."/>
            <person name="Li J."/>
            <person name="Zhao F."/>
            <person name="Cao W.C."/>
        </authorList>
    </citation>
    <scope>NUCLEOTIDE SEQUENCE</scope>
    <source>
        <strain evidence="4">Rmic-2018</strain>
    </source>
</reference>
<dbReference type="InterPro" id="IPR000859">
    <property type="entry name" value="CUB_dom"/>
</dbReference>
<evidence type="ECO:0000256" key="1">
    <source>
        <dbReference type="ARBA" id="ARBA00023157"/>
    </source>
</evidence>
<dbReference type="Pfam" id="PF00431">
    <property type="entry name" value="CUB"/>
    <property type="match status" value="1"/>
</dbReference>
<name>A0A9J6EFX8_RHIMP</name>
<dbReference type="AlphaFoldDB" id="A0A9J6EFX8"/>
<gene>
    <name evidence="4" type="ORF">HPB51_011046</name>
</gene>